<dbReference type="NCBIfam" id="NF005559">
    <property type="entry name" value="PRK07231.1"/>
    <property type="match status" value="1"/>
</dbReference>
<dbReference type="InterPro" id="IPR002347">
    <property type="entry name" value="SDR_fam"/>
</dbReference>
<evidence type="ECO:0000313" key="4">
    <source>
        <dbReference type="Proteomes" id="UP000269669"/>
    </source>
</evidence>
<reference evidence="3 4" key="1">
    <citation type="submission" date="2018-12" db="EMBL/GenBank/DDBJ databases">
        <title>Sequencing of bacterial isolates from soil warming experiment in Harvard Forest, Massachusetts, USA.</title>
        <authorList>
            <person name="Deangelis K."/>
        </authorList>
    </citation>
    <scope>NUCLEOTIDE SEQUENCE [LARGE SCALE GENOMIC DNA]</scope>
    <source>
        <strain evidence="3 4">EB153</strain>
    </source>
</reference>
<dbReference type="AlphaFoldDB" id="A0A3R9QFC1"/>
<organism evidence="3 4">
    <name type="scientific">Edaphobacter aggregans</name>
    <dbReference type="NCBI Taxonomy" id="570835"/>
    <lineage>
        <taxon>Bacteria</taxon>
        <taxon>Pseudomonadati</taxon>
        <taxon>Acidobacteriota</taxon>
        <taxon>Terriglobia</taxon>
        <taxon>Terriglobales</taxon>
        <taxon>Acidobacteriaceae</taxon>
        <taxon>Edaphobacter</taxon>
    </lineage>
</organism>
<dbReference type="Pfam" id="PF13561">
    <property type="entry name" value="adh_short_C2"/>
    <property type="match status" value="1"/>
</dbReference>
<dbReference type="GO" id="GO:0016616">
    <property type="term" value="F:oxidoreductase activity, acting on the CH-OH group of donors, NAD or NADP as acceptor"/>
    <property type="evidence" value="ECO:0007669"/>
    <property type="project" value="TreeGrafter"/>
</dbReference>
<comment type="caution">
    <text evidence="3">The sequence shown here is derived from an EMBL/GenBank/DDBJ whole genome shotgun (WGS) entry which is preliminary data.</text>
</comment>
<dbReference type="PANTHER" id="PTHR42760:SF5">
    <property type="entry name" value="2-DEHYDRO-3-DEOXY-D-GLUCONATE 5-DEHYDROGENASE"/>
    <property type="match status" value="1"/>
</dbReference>
<dbReference type="OrthoDB" id="9803333at2"/>
<dbReference type="Gene3D" id="3.40.50.720">
    <property type="entry name" value="NAD(P)-binding Rossmann-like Domain"/>
    <property type="match status" value="1"/>
</dbReference>
<dbReference type="PRINTS" id="PR00080">
    <property type="entry name" value="SDRFAMILY"/>
</dbReference>
<dbReference type="Proteomes" id="UP000269669">
    <property type="component" value="Unassembled WGS sequence"/>
</dbReference>
<evidence type="ECO:0000256" key="1">
    <source>
        <dbReference type="ARBA" id="ARBA00006484"/>
    </source>
</evidence>
<keyword evidence="4" id="KW-1185">Reference proteome</keyword>
<dbReference type="SUPFAM" id="SSF51735">
    <property type="entry name" value="NAD(P)-binding Rossmann-fold domains"/>
    <property type="match status" value="1"/>
</dbReference>
<dbReference type="PANTHER" id="PTHR42760">
    <property type="entry name" value="SHORT-CHAIN DEHYDROGENASES/REDUCTASES FAMILY MEMBER"/>
    <property type="match status" value="1"/>
</dbReference>
<dbReference type="FunFam" id="3.40.50.720:FF:000084">
    <property type="entry name" value="Short-chain dehydrogenase reductase"/>
    <property type="match status" value="1"/>
</dbReference>
<sequence>MQNALDLFRLDNKVALVSGSASGLGAAIATALAQAGATVACHGNRRPADDTAAAINAAGGKAHAFQADLSATDGAEHLFNQVLASLSRVDILINNAGTIHRAAAEEVALEDWDRVLQVNLTSPFQLSQLAARNMIPRGHGKIVNIASLLSFQGGIRVPAYSASKGGIAQLTKALANEWAPKGIQVNAIAPGYFATTNTEALQADETRNRQILERIPAARWGQPQDLAGAALFLSSAASDYVTGTILTVDGGWMGR</sequence>
<evidence type="ECO:0000313" key="3">
    <source>
        <dbReference type="EMBL" id="RSL15295.1"/>
    </source>
</evidence>
<name>A0A3R9QFC1_9BACT</name>
<evidence type="ECO:0000256" key="2">
    <source>
        <dbReference type="ARBA" id="ARBA00023002"/>
    </source>
</evidence>
<dbReference type="InterPro" id="IPR020904">
    <property type="entry name" value="Sc_DH/Rdtase_CS"/>
</dbReference>
<dbReference type="PRINTS" id="PR00081">
    <property type="entry name" value="GDHRDH"/>
</dbReference>
<proteinExistence type="inferred from homology"/>
<comment type="similarity">
    <text evidence="1">Belongs to the short-chain dehydrogenases/reductases (SDR) family.</text>
</comment>
<keyword evidence="2" id="KW-0560">Oxidoreductase</keyword>
<gene>
    <name evidence="3" type="ORF">EDE15_0779</name>
</gene>
<dbReference type="InterPro" id="IPR036291">
    <property type="entry name" value="NAD(P)-bd_dom_sf"/>
</dbReference>
<dbReference type="PROSITE" id="PS00061">
    <property type="entry name" value="ADH_SHORT"/>
    <property type="match status" value="1"/>
</dbReference>
<protein>
    <submittedName>
        <fullName evidence="3">2-deoxy-D-gluconate 3-dehydrogenase</fullName>
    </submittedName>
</protein>
<accession>A0A3R9QFC1</accession>
<dbReference type="EMBL" id="RSDW01000001">
    <property type="protein sequence ID" value="RSL15295.1"/>
    <property type="molecule type" value="Genomic_DNA"/>
</dbReference>
<dbReference type="RefSeq" id="WP_125484053.1">
    <property type="nucleotide sequence ID" value="NZ_RSDW01000001.1"/>
</dbReference>